<reference evidence="15" key="1">
    <citation type="journal article" date="2023" name="bioRxiv">
        <title>Improved chromosome-level genome assembly for marigold (Tagetes erecta).</title>
        <authorList>
            <person name="Jiang F."/>
            <person name="Yuan L."/>
            <person name="Wang S."/>
            <person name="Wang H."/>
            <person name="Xu D."/>
            <person name="Wang A."/>
            <person name="Fan W."/>
        </authorList>
    </citation>
    <scope>NUCLEOTIDE SEQUENCE</scope>
    <source>
        <strain evidence="15">WSJ</strain>
        <tissue evidence="15">Leaf</tissue>
    </source>
</reference>
<dbReference type="GO" id="GO:0004190">
    <property type="term" value="F:aspartic-type endopeptidase activity"/>
    <property type="evidence" value="ECO:0007669"/>
    <property type="project" value="UniProtKB-KW"/>
</dbReference>
<accession>A0AAD8JZ43</accession>
<dbReference type="InterPro" id="IPR036397">
    <property type="entry name" value="RNaseH_sf"/>
</dbReference>
<feature type="coiled-coil region" evidence="12">
    <location>
        <begin position="1758"/>
        <end position="1792"/>
    </location>
</feature>
<dbReference type="Pfam" id="PF25597">
    <property type="entry name" value="SH3_retrovirus"/>
    <property type="match status" value="1"/>
</dbReference>
<keyword evidence="10 12" id="KW-0175">Coiled coil</keyword>
<evidence type="ECO:0000256" key="7">
    <source>
        <dbReference type="ARBA" id="ARBA00022750"/>
    </source>
</evidence>
<dbReference type="GO" id="GO:0015074">
    <property type="term" value="P:DNA integration"/>
    <property type="evidence" value="ECO:0007669"/>
    <property type="project" value="InterPro"/>
</dbReference>
<dbReference type="Gene3D" id="3.30.1360.40">
    <property type="match status" value="1"/>
</dbReference>
<feature type="domain" description="Integrase catalytic" evidence="14">
    <location>
        <begin position="806"/>
        <end position="971"/>
    </location>
</feature>
<evidence type="ECO:0000256" key="5">
    <source>
        <dbReference type="ARBA" id="ARBA00022528"/>
    </source>
</evidence>
<keyword evidence="5" id="KW-0150">Chloroplast</keyword>
<dbReference type="InterPro" id="IPR043502">
    <property type="entry name" value="DNA/RNA_pol_sf"/>
</dbReference>
<dbReference type="InterPro" id="IPR054722">
    <property type="entry name" value="PolX-like_BBD"/>
</dbReference>
<dbReference type="InterPro" id="IPR036191">
    <property type="entry name" value="RRF_sf"/>
</dbReference>
<name>A0AAD8JZ43_TARER</name>
<comment type="function">
    <text evidence="1">Responsible for the release of ribosomes from messenger RNA at the termination of chloroplastic protein biosynthesis.</text>
</comment>
<gene>
    <name evidence="15" type="ORF">QVD17_33917</name>
</gene>
<dbReference type="SUPFAM" id="SSF55194">
    <property type="entry name" value="Ribosome recycling factor, RRF"/>
    <property type="match status" value="2"/>
</dbReference>
<feature type="compositionally biased region" description="Polar residues" evidence="13">
    <location>
        <begin position="476"/>
        <end position="485"/>
    </location>
</feature>
<dbReference type="InterPro" id="IPR025724">
    <property type="entry name" value="GAG-pre-integrase_dom"/>
</dbReference>
<dbReference type="PANTHER" id="PTHR11439">
    <property type="entry name" value="GAG-POL-RELATED RETROTRANSPOSON"/>
    <property type="match status" value="1"/>
</dbReference>
<comment type="similarity">
    <text evidence="3">Belongs to the RRF family.</text>
</comment>
<keyword evidence="16" id="KW-1185">Reference proteome</keyword>
<keyword evidence="6" id="KW-0934">Plastid</keyword>
<keyword evidence="7" id="KW-0064">Aspartyl protease</keyword>
<protein>
    <recommendedName>
        <fullName evidence="4">Ribosome-recycling factor, chloroplastic</fullName>
    </recommendedName>
    <alternativeName>
        <fullName evidence="11">Ribosome-releasing factor, chloroplastic</fullName>
    </alternativeName>
</protein>
<feature type="region of interest" description="Disordered" evidence="13">
    <location>
        <begin position="1046"/>
        <end position="1147"/>
    </location>
</feature>
<dbReference type="GO" id="GO:0009507">
    <property type="term" value="C:chloroplast"/>
    <property type="evidence" value="ECO:0007669"/>
    <property type="project" value="UniProtKB-SubCell"/>
</dbReference>
<dbReference type="SUPFAM" id="SSF53098">
    <property type="entry name" value="Ribonuclease H-like"/>
    <property type="match status" value="1"/>
</dbReference>
<dbReference type="InterPro" id="IPR001584">
    <property type="entry name" value="Integrase_cat-core"/>
</dbReference>
<dbReference type="Proteomes" id="UP001229421">
    <property type="component" value="Unassembled WGS sequence"/>
</dbReference>
<keyword evidence="8" id="KW-0648">Protein biosynthesis</keyword>
<dbReference type="SUPFAM" id="SSF56672">
    <property type="entry name" value="DNA/RNA polymerases"/>
    <property type="match status" value="1"/>
</dbReference>
<evidence type="ECO:0000256" key="11">
    <source>
        <dbReference type="ARBA" id="ARBA00032397"/>
    </source>
</evidence>
<dbReference type="PANTHER" id="PTHR11439:SF524">
    <property type="entry name" value="RNA-DIRECTED DNA POLYMERASE, PROTEIN KINASE RLK-PELLE-DLSV FAMILY"/>
    <property type="match status" value="1"/>
</dbReference>
<dbReference type="GO" id="GO:0003676">
    <property type="term" value="F:nucleic acid binding"/>
    <property type="evidence" value="ECO:0007669"/>
    <property type="project" value="InterPro"/>
</dbReference>
<proteinExistence type="inferred from homology"/>
<comment type="subcellular location">
    <subcellularLocation>
        <location evidence="2">Plastid</location>
        <location evidence="2">Chloroplast</location>
    </subcellularLocation>
</comment>
<keyword evidence="7" id="KW-0378">Hydrolase</keyword>
<comment type="caution">
    <text evidence="15">The sequence shown here is derived from an EMBL/GenBank/DDBJ whole genome shotgun (WGS) entry which is preliminary data.</text>
</comment>
<evidence type="ECO:0000256" key="13">
    <source>
        <dbReference type="SAM" id="MobiDB-lite"/>
    </source>
</evidence>
<evidence type="ECO:0000259" key="14">
    <source>
        <dbReference type="PROSITE" id="PS50994"/>
    </source>
</evidence>
<dbReference type="InterPro" id="IPR057670">
    <property type="entry name" value="SH3_retrovirus"/>
</dbReference>
<dbReference type="FunFam" id="1.10.132.20:FF:000017">
    <property type="entry name" value="Ribosome-recycling factor chloroplastic"/>
    <property type="match status" value="1"/>
</dbReference>
<dbReference type="NCBIfam" id="TIGR00496">
    <property type="entry name" value="frr"/>
    <property type="match status" value="1"/>
</dbReference>
<feature type="compositionally biased region" description="Polar residues" evidence="13">
    <location>
        <begin position="1100"/>
        <end position="1145"/>
    </location>
</feature>
<dbReference type="FunFam" id="3.30.1360.40:FF:000001">
    <property type="entry name" value="Ribosome-recycling factor"/>
    <property type="match status" value="1"/>
</dbReference>
<evidence type="ECO:0000256" key="1">
    <source>
        <dbReference type="ARBA" id="ARBA00002952"/>
    </source>
</evidence>
<dbReference type="InterPro" id="IPR013103">
    <property type="entry name" value="RVT_2"/>
</dbReference>
<evidence type="ECO:0000256" key="4">
    <source>
        <dbReference type="ARBA" id="ARBA00014063"/>
    </source>
</evidence>
<evidence type="ECO:0000256" key="10">
    <source>
        <dbReference type="ARBA" id="ARBA00023054"/>
    </source>
</evidence>
<dbReference type="Pfam" id="PF01765">
    <property type="entry name" value="RRF"/>
    <property type="match status" value="1"/>
</dbReference>
<dbReference type="GO" id="GO:0006412">
    <property type="term" value="P:translation"/>
    <property type="evidence" value="ECO:0007669"/>
    <property type="project" value="UniProtKB-KW"/>
</dbReference>
<dbReference type="InterPro" id="IPR012337">
    <property type="entry name" value="RNaseH-like_sf"/>
</dbReference>
<dbReference type="Pfam" id="PF14223">
    <property type="entry name" value="Retrotran_gag_2"/>
    <property type="match status" value="1"/>
</dbReference>
<feature type="region of interest" description="Disordered" evidence="13">
    <location>
        <begin position="557"/>
        <end position="590"/>
    </location>
</feature>
<feature type="compositionally biased region" description="Low complexity" evidence="13">
    <location>
        <begin position="573"/>
        <end position="583"/>
    </location>
</feature>
<sequence>MWGVWGRFNEKLDEVCVRDNLLVDRVVQKIKKEISSVTLTVVFCASSLSLEIDSDNPTSGIASREAVSTSYPSYPQNSSSNTHNSNYFHNKMATMYSLSPATSTVRSIHQRPTITAKLLNHRPTTLLSPQGNLLSWSCSVSYVKLKAKSVVDGKMFTQKSNAIIRCATLEEIEAEKTLIEKNAKERMEKAIDSMLASFNSIRTGRSNPAMLDKIEPTNPSDRLLPSLLFFLVLCVYFSRPPTFVFPMGDISGATAESSKSDQTTRLHPAYTVTNIHQKVRTLDGVKVSHSSWVLLFNIHVTAFRVSDHIDGTKPPLATDESYKEWKEVDALVLQWIYATLSDDLFARVLRPVSTAREAWVRIENIFLNNKGARAAALEAEFQNITLQSMPSLEAYCQRIKELSDQLGTLDAPVSDQRMVLKLVRGLPPEYDVVGSLLNQQLPTWEEACNSLYQERQRQIARQAVIIDPAVAAVVDSSKSQHQNYRPKTAHSSSNNNQNRRPNNSGRRPSGSRSNQSNQQRSTEPTAKQPSARPPASPYPFYGFPYWAPPPCPFPTQGSYPTQGSWFGPPWQPHQPTVQPHQQQSTGSSNNAQAHLTQYDAMQPTQLAAAFQALTTDPVDDQWYMDTGASSHITPDQGKLSNLSPFSSIASVLVGNGTRIPVLGSGHTTLPTSTGSLNLENVLYNPTFIKNLVSVRKFATDNFVSVEFDPFGFSIKNFRDGMHLSRHNSSSQLYPFTTPESASASAYVITTPTQFWHERLGHPGRPVMDFLCSNKLIACNKPTLDLVCHACQLAKSKRLPFNDSITTTSLPFSIVHCDLWTSPIPSTAGYKYYMVLVDDFTNYTWVYPLKFKSETFARFAHFHRFVKTQFNLLIKTFQCDMGGEFNNHTFQNFASNNGMEFRFSCPHTSQQNGKSERMIRRLNEIMLTLLTRASLPSKFWVEALHTACYLHNILPSKTLHNLTPTTILYRQKPSYDHLRVFGCACYPNTTATRPHKLALRSTPCVFLGYPANYRGYRCLDLSSGKIIFSRHVVFDEIRFPFHSSNTTPDHSFLDDPPPNPHFTHNFPPKPSTDTTPTPPPDSPFQFYEHTYQRRSKPPTGQPTTTTSAARTIPPTNTATGSSHPMLTRSRSSQTTNVNLHTESKPSLSPLPISHLKALNDPNWKGAMANEYKALLEAKTWDLVPRPPNVPVIRCLWLFKHKFNSDGVLERYKARLVANGKSQTVGVDCDETFSPVVKPTTIRTVLSLAVSRSWPMHQLDVQNAFLHGDLNETVYMHQPPGFKDPAKPDFVCRLNRSLYGLKQAPRAWYQRFANFLVTCGFKSSICDTSLFIYKKGTHMAYLLLYVDDIILTASSSDLLQQIIKSLSAEFAMKDLGNLNHFLGIKVDHEQKGLFLSQSSFAESILKRANMLNCKPVSTPVEIGSKLSASSGAPVVDGTHYRSLAGALQYLTITRPDLSYAVQQVCLFMHDPREPHFQFLKRILRYVKGTISYGLSITPSPSDRLVAYSDADWGGCPDTRRSTSGFCVFLGHNLISWSSKRQPTISRSSAEAEYRGVANTVAETSWIRNLLLELGLHTRQATVVYCDNISTVYLSQNPVQHQRTKHVEMDIHFVREKVQVGDVRVLHVPAEYQYADIFTKGLAKHLFTTFRSSLCLRPATAQTAGAYKIIVEYYGSPVNLKTIAQISTPDSSSLLVQPYDKSSLKSIEKAIVNSDLGMTPSNDGEMIRLSLPQLTSERRKELSKVVAKQAEEGRVAIRNIRRDAIKSYDKLQKEKKLSEDNVKDLSADLQKVTDEYMKKIDTIFKQKEKELLTV</sequence>
<keyword evidence="7" id="KW-0645">Protease</keyword>
<dbReference type="Gene3D" id="1.10.132.20">
    <property type="entry name" value="Ribosome-recycling factor"/>
    <property type="match status" value="1"/>
</dbReference>
<dbReference type="PROSITE" id="PS50994">
    <property type="entry name" value="INTEGRASE"/>
    <property type="match status" value="1"/>
</dbReference>
<keyword evidence="9" id="KW-0809">Transit peptide</keyword>
<evidence type="ECO:0000256" key="2">
    <source>
        <dbReference type="ARBA" id="ARBA00004229"/>
    </source>
</evidence>
<dbReference type="InterPro" id="IPR023584">
    <property type="entry name" value="Ribosome_recyc_fac_dom"/>
</dbReference>
<dbReference type="Pfam" id="PF00665">
    <property type="entry name" value="rve"/>
    <property type="match status" value="1"/>
</dbReference>
<dbReference type="Pfam" id="PF13976">
    <property type="entry name" value="gag_pre-integrs"/>
    <property type="match status" value="1"/>
</dbReference>
<evidence type="ECO:0000256" key="12">
    <source>
        <dbReference type="SAM" id="Coils"/>
    </source>
</evidence>
<dbReference type="Gene3D" id="3.30.420.10">
    <property type="entry name" value="Ribonuclease H-like superfamily/Ribonuclease H"/>
    <property type="match status" value="1"/>
</dbReference>
<feature type="region of interest" description="Disordered" evidence="13">
    <location>
        <begin position="476"/>
        <end position="536"/>
    </location>
</feature>
<organism evidence="15 16">
    <name type="scientific">Tagetes erecta</name>
    <name type="common">African marigold</name>
    <dbReference type="NCBI Taxonomy" id="13708"/>
    <lineage>
        <taxon>Eukaryota</taxon>
        <taxon>Viridiplantae</taxon>
        <taxon>Streptophyta</taxon>
        <taxon>Embryophyta</taxon>
        <taxon>Tracheophyta</taxon>
        <taxon>Spermatophyta</taxon>
        <taxon>Magnoliopsida</taxon>
        <taxon>eudicotyledons</taxon>
        <taxon>Gunneridae</taxon>
        <taxon>Pentapetalae</taxon>
        <taxon>asterids</taxon>
        <taxon>campanulids</taxon>
        <taxon>Asterales</taxon>
        <taxon>Asteraceae</taxon>
        <taxon>Asteroideae</taxon>
        <taxon>Heliantheae alliance</taxon>
        <taxon>Tageteae</taxon>
        <taxon>Tagetes</taxon>
    </lineage>
</organism>
<evidence type="ECO:0000256" key="6">
    <source>
        <dbReference type="ARBA" id="ARBA00022640"/>
    </source>
</evidence>
<dbReference type="Pfam" id="PF22936">
    <property type="entry name" value="Pol_BBD"/>
    <property type="match status" value="1"/>
</dbReference>
<dbReference type="Pfam" id="PF07727">
    <property type="entry name" value="RVT_2"/>
    <property type="match status" value="1"/>
</dbReference>
<dbReference type="HAMAP" id="MF_00040">
    <property type="entry name" value="RRF"/>
    <property type="match status" value="1"/>
</dbReference>
<feature type="compositionally biased region" description="Low complexity" evidence="13">
    <location>
        <begin position="1060"/>
        <end position="1074"/>
    </location>
</feature>
<dbReference type="CDD" id="cd09272">
    <property type="entry name" value="RNase_HI_RT_Ty1"/>
    <property type="match status" value="1"/>
</dbReference>
<feature type="compositionally biased region" description="Low complexity" evidence="13">
    <location>
        <begin position="491"/>
        <end position="521"/>
    </location>
</feature>
<dbReference type="EMBL" id="JAUHHV010000009">
    <property type="protein sequence ID" value="KAK1412559.1"/>
    <property type="molecule type" value="Genomic_DNA"/>
</dbReference>
<evidence type="ECO:0000256" key="8">
    <source>
        <dbReference type="ARBA" id="ARBA00022917"/>
    </source>
</evidence>
<evidence type="ECO:0000256" key="3">
    <source>
        <dbReference type="ARBA" id="ARBA00005912"/>
    </source>
</evidence>
<evidence type="ECO:0000313" key="16">
    <source>
        <dbReference type="Proteomes" id="UP001229421"/>
    </source>
</evidence>
<evidence type="ECO:0000313" key="15">
    <source>
        <dbReference type="EMBL" id="KAK1412559.1"/>
    </source>
</evidence>
<evidence type="ECO:0000256" key="9">
    <source>
        <dbReference type="ARBA" id="ARBA00022946"/>
    </source>
</evidence>
<dbReference type="CDD" id="cd00520">
    <property type="entry name" value="RRF"/>
    <property type="match status" value="1"/>
</dbReference>
<dbReference type="InterPro" id="IPR002661">
    <property type="entry name" value="Ribosome_recyc_fac"/>
</dbReference>